<proteinExistence type="predicted"/>
<accession>A0A934IR02</accession>
<dbReference type="SUPFAM" id="SSF47240">
    <property type="entry name" value="Ferritin-like"/>
    <property type="match status" value="1"/>
</dbReference>
<dbReference type="EMBL" id="JAEKJA010000030">
    <property type="protein sequence ID" value="MBJ3778502.1"/>
    <property type="molecule type" value="Genomic_DNA"/>
</dbReference>
<evidence type="ECO:0000313" key="2">
    <source>
        <dbReference type="Proteomes" id="UP000609531"/>
    </source>
</evidence>
<comment type="caution">
    <text evidence="1">The sequence shown here is derived from an EMBL/GenBank/DDBJ whole genome shotgun (WGS) entry which is preliminary data.</text>
</comment>
<organism evidence="1 2">
    <name type="scientific">Acuticoccus mangrovi</name>
    <dbReference type="NCBI Taxonomy" id="2796142"/>
    <lineage>
        <taxon>Bacteria</taxon>
        <taxon>Pseudomonadati</taxon>
        <taxon>Pseudomonadota</taxon>
        <taxon>Alphaproteobacteria</taxon>
        <taxon>Hyphomicrobiales</taxon>
        <taxon>Amorphaceae</taxon>
        <taxon>Acuticoccus</taxon>
    </lineage>
</organism>
<dbReference type="Proteomes" id="UP000609531">
    <property type="component" value="Unassembled WGS sequence"/>
</dbReference>
<name>A0A934IR02_9HYPH</name>
<gene>
    <name evidence="1" type="ORF">JCR33_22570</name>
</gene>
<reference evidence="1" key="1">
    <citation type="submission" date="2020-12" db="EMBL/GenBank/DDBJ databases">
        <title>Bacterial taxonomy.</title>
        <authorList>
            <person name="Pan X."/>
        </authorList>
    </citation>
    <scope>NUCLEOTIDE SEQUENCE</scope>
    <source>
        <strain evidence="1">B2012</strain>
    </source>
</reference>
<dbReference type="RefSeq" id="WP_198884408.1">
    <property type="nucleotide sequence ID" value="NZ_JAEKJA010000030.1"/>
</dbReference>
<dbReference type="AlphaFoldDB" id="A0A934IR02"/>
<keyword evidence="2" id="KW-1185">Reference proteome</keyword>
<sequence length="313" mass="35201">MSTLAADRPTQGELDTIYSFVEQRFPLYLSPKIASINDLYEAAKQGRWNPFQEVPWKALTADGLDPETAAAVRRTYSRRAWGEATGLTETPALLIRFCMETGREVDPKFFLTVRNTEEVWAIECFDRVAEAFGGRIERPENRAYEAAFNQHRHRQVVSASQLLDAYVAVHCAFEDGLEYGLTKAWREGAADPILAGMFDKILPGKERHGTFGWLYLEHRAPTWSEEDKAAITEQLVRHVNDVEMLGLHCPWLAPERAEAEARADAITAEAGLGAVSKEAESEVLVGFVADARQRFAELGIDLPRFNSNHIGWF</sequence>
<protein>
    <submittedName>
        <fullName evidence="1">Uncharacterized protein</fullName>
    </submittedName>
</protein>
<dbReference type="InterPro" id="IPR009078">
    <property type="entry name" value="Ferritin-like_SF"/>
</dbReference>
<evidence type="ECO:0000313" key="1">
    <source>
        <dbReference type="EMBL" id="MBJ3778502.1"/>
    </source>
</evidence>